<keyword evidence="1" id="KW-0732">Signal</keyword>
<dbReference type="RefSeq" id="WP_120200066.1">
    <property type="nucleotide sequence ID" value="NZ_RAQJ01000001.1"/>
</dbReference>
<evidence type="ECO:0000256" key="1">
    <source>
        <dbReference type="SAM" id="SignalP"/>
    </source>
</evidence>
<proteinExistence type="predicted"/>
<keyword evidence="3" id="KW-1185">Reference proteome</keyword>
<accession>A0A420DXA8</accession>
<dbReference type="AlphaFoldDB" id="A0A420DXA8"/>
<evidence type="ECO:0000313" key="2">
    <source>
        <dbReference type="EMBL" id="RKE98882.1"/>
    </source>
</evidence>
<gene>
    <name evidence="2" type="ORF">BXY80_0977</name>
</gene>
<dbReference type="Proteomes" id="UP000284892">
    <property type="component" value="Unassembled WGS sequence"/>
</dbReference>
<name>A0A420DXA8_9FLAO</name>
<protein>
    <submittedName>
        <fullName evidence="2">Uncharacterized protein</fullName>
    </submittedName>
</protein>
<evidence type="ECO:0000313" key="3">
    <source>
        <dbReference type="Proteomes" id="UP000284892"/>
    </source>
</evidence>
<reference evidence="2 3" key="1">
    <citation type="submission" date="2018-09" db="EMBL/GenBank/DDBJ databases">
        <title>Genomic Encyclopedia of Archaeal and Bacterial Type Strains, Phase II (KMG-II): from individual species to whole genera.</title>
        <authorList>
            <person name="Goeker M."/>
        </authorList>
    </citation>
    <scope>NUCLEOTIDE SEQUENCE [LARGE SCALE GENOMIC DNA]</scope>
    <source>
        <strain evidence="2 3">DSM 26283</strain>
    </source>
</reference>
<comment type="caution">
    <text evidence="2">The sequence shown here is derived from an EMBL/GenBank/DDBJ whole genome shotgun (WGS) entry which is preliminary data.</text>
</comment>
<organism evidence="2 3">
    <name type="scientific">Ichthyenterobacterium magnum</name>
    <dbReference type="NCBI Taxonomy" id="1230530"/>
    <lineage>
        <taxon>Bacteria</taxon>
        <taxon>Pseudomonadati</taxon>
        <taxon>Bacteroidota</taxon>
        <taxon>Flavobacteriia</taxon>
        <taxon>Flavobacteriales</taxon>
        <taxon>Flavobacteriaceae</taxon>
        <taxon>Ichthyenterobacterium</taxon>
    </lineage>
</organism>
<feature type="chain" id="PRO_5019561983" evidence="1">
    <location>
        <begin position="22"/>
        <end position="98"/>
    </location>
</feature>
<dbReference type="EMBL" id="RAQJ01000001">
    <property type="protein sequence ID" value="RKE98882.1"/>
    <property type="molecule type" value="Genomic_DNA"/>
</dbReference>
<feature type="signal peptide" evidence="1">
    <location>
        <begin position="1"/>
        <end position="21"/>
    </location>
</feature>
<sequence length="98" mass="10650">MKKFLVLFVMAFFLFSFSSTGENNNIESKQNMLFQLQSCCTASVTYNGRVVKTFTNCISGIGPAAVSLACSISTNEAEDYIANAQAAIEALNNALKEF</sequence>